<dbReference type="CDD" id="cd22931">
    <property type="entry name" value="HFD_TAF6"/>
    <property type="match status" value="1"/>
</dbReference>
<sequence length="642" mass="70231">MDSQIKKEKSEPKAAKVSSCLPPESIKAISESIGIGGLPEKATVYVADDVTYRLKMIVQEAVKFMRHGKRRKLNTADIDSALQVKNMEPLYGFHAQEFIPFRFASGGGREIHFIEEKDIDLQDIISGTLPKVPLDVSIRAHWLSIDGIQPAIPENPPPVPKNQQRFESANPLARSQSKTKMAHTPGWLKYHKLKAHEKVKLKELSMHELSVEQQLFYKEITEACVGSDENKRTEALHSLASEPGLHQMLPRFSTFISEGVRVNVVQHNLALLIYLMRMVKSLLDNSTLYLEKYLHELVPAVTTCVVSRQLCVRPDVDNHWALRDFAARLTAQLCKSFSTSTNNLQVRVTNMFSKALSNPDSSLATHYGAVIGLAELGHHVAKTFLLPHISAEGEKLRTAIEGPIFNNIEKIAAEHIRQLIVRVVAPVLKAHKSSPDNLEEYKTEFGAYLGPSLHAAVVKARQTPQTAVRPRAVTGQMKPLLIQQSQLGPSTPIRSPGTPRFPLTPSHTAFTPGGGQQKYVIVSSQPRTAMPASPFAVSSQSSVFPTSSGNQAPTIVKLVSSSLSIGATTASTAPSQKIVVVTVPAASATTLQVKPTDMGVRSMFDTNTTGDVVVKTEVKTEMRMEHDSTSGAGGDGSDHSYT</sequence>
<dbReference type="GO" id="GO:0005669">
    <property type="term" value="C:transcription factor TFIID complex"/>
    <property type="evidence" value="ECO:0007669"/>
    <property type="project" value="InterPro"/>
</dbReference>
<organism evidence="11 12">
    <name type="scientific">Ridgeia piscesae</name>
    <name type="common">Tubeworm</name>
    <dbReference type="NCBI Taxonomy" id="27915"/>
    <lineage>
        <taxon>Eukaryota</taxon>
        <taxon>Metazoa</taxon>
        <taxon>Spiralia</taxon>
        <taxon>Lophotrochozoa</taxon>
        <taxon>Annelida</taxon>
        <taxon>Polychaeta</taxon>
        <taxon>Sedentaria</taxon>
        <taxon>Canalipalpata</taxon>
        <taxon>Sabellida</taxon>
        <taxon>Siboglinidae</taxon>
        <taxon>Ridgeia</taxon>
    </lineage>
</organism>
<dbReference type="Gene3D" id="1.25.40.770">
    <property type="entry name" value="TAF6, C-terminal HEAT repeat domain"/>
    <property type="match status" value="1"/>
</dbReference>
<dbReference type="InterPro" id="IPR046344">
    <property type="entry name" value="TAF6_C_sf"/>
</dbReference>
<name>A0AAD9NQB0_RIDPI</name>
<evidence type="ECO:0000256" key="1">
    <source>
        <dbReference type="ARBA" id="ARBA00004123"/>
    </source>
</evidence>
<gene>
    <name evidence="11" type="ORF">NP493_727g01071</name>
</gene>
<dbReference type="EMBL" id="JAODUO010000726">
    <property type="protein sequence ID" value="KAK2175509.1"/>
    <property type="molecule type" value="Genomic_DNA"/>
</dbReference>
<dbReference type="FunFam" id="1.25.40.770:FF:000001">
    <property type="entry name" value="Transcription initiation factor TFIID subunit 6"/>
    <property type="match status" value="1"/>
</dbReference>
<keyword evidence="6" id="KW-0804">Transcription</keyword>
<keyword evidence="5" id="KW-0805">Transcription regulation</keyword>
<comment type="subunit">
    <text evidence="3">The nucleosome is a histone octamer containing two molecules each of H2A, H2B, H3 and H4 assembled in one H3-H4 heterotetramer and two H2A-H2B heterodimers. The octamer wraps approximately 147 bp of DNA.</text>
</comment>
<dbReference type="PANTHER" id="PTHR10221">
    <property type="entry name" value="TRANSCRIPTION INITIATION FACTOR TFIID SUBUNIT 6"/>
    <property type="match status" value="1"/>
</dbReference>
<dbReference type="PANTHER" id="PTHR10221:SF9">
    <property type="entry name" value="TRANSCRIPTION INITIATION FACTOR TFIID SUBUNIT 6"/>
    <property type="match status" value="1"/>
</dbReference>
<evidence type="ECO:0000256" key="2">
    <source>
        <dbReference type="ARBA" id="ARBA00007688"/>
    </source>
</evidence>
<dbReference type="GO" id="GO:0046695">
    <property type="term" value="C:SLIK (SAGA-like) complex"/>
    <property type="evidence" value="ECO:0007669"/>
    <property type="project" value="InterPro"/>
</dbReference>
<dbReference type="Gene3D" id="1.10.20.10">
    <property type="entry name" value="Histone, subunit A"/>
    <property type="match status" value="1"/>
</dbReference>
<reference evidence="11" key="1">
    <citation type="journal article" date="2023" name="Mol. Biol. Evol.">
        <title>Third-Generation Sequencing Reveals the Adaptive Role of the Epigenome in Three Deep-Sea Polychaetes.</title>
        <authorList>
            <person name="Perez M."/>
            <person name="Aroh O."/>
            <person name="Sun Y."/>
            <person name="Lan Y."/>
            <person name="Juniper S.K."/>
            <person name="Young C.R."/>
            <person name="Angers B."/>
            <person name="Qian P.Y."/>
        </authorList>
    </citation>
    <scope>NUCLEOTIDE SEQUENCE</scope>
    <source>
        <strain evidence="11">R07B-5</strain>
    </source>
</reference>
<dbReference type="SUPFAM" id="SSF48371">
    <property type="entry name" value="ARM repeat"/>
    <property type="match status" value="1"/>
</dbReference>
<evidence type="ECO:0000313" key="11">
    <source>
        <dbReference type="EMBL" id="KAK2175509.1"/>
    </source>
</evidence>
<evidence type="ECO:0000256" key="5">
    <source>
        <dbReference type="ARBA" id="ARBA00023015"/>
    </source>
</evidence>
<dbReference type="SMART" id="SM00803">
    <property type="entry name" value="TAF"/>
    <property type="match status" value="1"/>
</dbReference>
<dbReference type="InterPro" id="IPR009072">
    <property type="entry name" value="Histone-fold"/>
</dbReference>
<keyword evidence="12" id="KW-1185">Reference proteome</keyword>
<dbReference type="SUPFAM" id="SSF47113">
    <property type="entry name" value="Histone-fold"/>
    <property type="match status" value="1"/>
</dbReference>
<evidence type="ECO:0000256" key="4">
    <source>
        <dbReference type="ARBA" id="ARBA00020836"/>
    </source>
</evidence>
<dbReference type="Pfam" id="PF07571">
    <property type="entry name" value="TAF6_C"/>
    <property type="match status" value="1"/>
</dbReference>
<protein>
    <recommendedName>
        <fullName evidence="4">Histone H4</fullName>
    </recommendedName>
    <alternativeName>
        <fullName evidence="8">Transcription initiation factor TFIID subunit 6</fullName>
    </alternativeName>
</protein>
<evidence type="ECO:0000313" key="12">
    <source>
        <dbReference type="Proteomes" id="UP001209878"/>
    </source>
</evidence>
<evidence type="ECO:0000256" key="3">
    <source>
        <dbReference type="ARBA" id="ARBA00011538"/>
    </source>
</evidence>
<comment type="caution">
    <text evidence="11">The sequence shown here is derived from an EMBL/GenBank/DDBJ whole genome shotgun (WGS) entry which is preliminary data.</text>
</comment>
<keyword evidence="7" id="KW-0539">Nucleus</keyword>
<dbReference type="InterPro" id="IPR037796">
    <property type="entry name" value="TAF6"/>
</dbReference>
<dbReference type="GO" id="GO:0000124">
    <property type="term" value="C:SAGA complex"/>
    <property type="evidence" value="ECO:0007669"/>
    <property type="project" value="InterPro"/>
</dbReference>
<dbReference type="GO" id="GO:0051123">
    <property type="term" value="P:RNA polymerase II preinitiation complex assembly"/>
    <property type="evidence" value="ECO:0007669"/>
    <property type="project" value="TreeGrafter"/>
</dbReference>
<dbReference type="Pfam" id="PF02969">
    <property type="entry name" value="TAF"/>
    <property type="match status" value="1"/>
</dbReference>
<comment type="subcellular location">
    <subcellularLocation>
        <location evidence="1">Nucleus</location>
    </subcellularLocation>
</comment>
<dbReference type="InterPro" id="IPR011442">
    <property type="entry name" value="TAF6_C"/>
</dbReference>
<evidence type="ECO:0000259" key="10">
    <source>
        <dbReference type="SMART" id="SM00803"/>
    </source>
</evidence>
<dbReference type="InterPro" id="IPR004823">
    <property type="entry name" value="TAF_TATA-bd_Histone-like_dom"/>
</dbReference>
<dbReference type="AlphaFoldDB" id="A0AAD9NQB0"/>
<evidence type="ECO:0000256" key="8">
    <source>
        <dbReference type="ARBA" id="ARBA00040091"/>
    </source>
</evidence>
<dbReference type="CDD" id="cd08050">
    <property type="entry name" value="TAF6C"/>
    <property type="match status" value="1"/>
</dbReference>
<feature type="domain" description="TATA box binding protein associated factor (TAF) histone-like fold" evidence="10">
    <location>
        <begin position="19"/>
        <end position="85"/>
    </location>
</feature>
<dbReference type="GO" id="GO:0003713">
    <property type="term" value="F:transcription coactivator activity"/>
    <property type="evidence" value="ECO:0007669"/>
    <property type="project" value="TreeGrafter"/>
</dbReference>
<accession>A0AAD9NQB0</accession>
<evidence type="ECO:0000256" key="9">
    <source>
        <dbReference type="SAM" id="MobiDB-lite"/>
    </source>
</evidence>
<evidence type="ECO:0000256" key="6">
    <source>
        <dbReference type="ARBA" id="ARBA00023163"/>
    </source>
</evidence>
<dbReference type="GO" id="GO:0016251">
    <property type="term" value="F:RNA polymerase II general transcription initiation factor activity"/>
    <property type="evidence" value="ECO:0007669"/>
    <property type="project" value="InterPro"/>
</dbReference>
<dbReference type="InterPro" id="IPR016024">
    <property type="entry name" value="ARM-type_fold"/>
</dbReference>
<dbReference type="Proteomes" id="UP001209878">
    <property type="component" value="Unassembled WGS sequence"/>
</dbReference>
<dbReference type="GO" id="GO:0046982">
    <property type="term" value="F:protein heterodimerization activity"/>
    <property type="evidence" value="ECO:0007669"/>
    <property type="project" value="InterPro"/>
</dbReference>
<feature type="region of interest" description="Disordered" evidence="9">
    <location>
        <begin position="622"/>
        <end position="642"/>
    </location>
</feature>
<proteinExistence type="inferred from homology"/>
<evidence type="ECO:0000256" key="7">
    <source>
        <dbReference type="ARBA" id="ARBA00023242"/>
    </source>
</evidence>
<dbReference type="FunFam" id="1.10.20.10:FF:000030">
    <property type="entry name" value="Transcription initiation factor TFIID subunit 6"/>
    <property type="match status" value="1"/>
</dbReference>
<comment type="similarity">
    <text evidence="2">Belongs to the TAF6 family.</text>
</comment>